<evidence type="ECO:0000313" key="1">
    <source>
        <dbReference type="EnsemblMetazoa" id="PPA43695.1"/>
    </source>
</evidence>
<dbReference type="Proteomes" id="UP000005239">
    <property type="component" value="Unassembled WGS sequence"/>
</dbReference>
<dbReference type="EnsemblMetazoa" id="PPA43695.1">
    <property type="protein sequence ID" value="PPA43695.1"/>
    <property type="gene ID" value="WBGene00282064"/>
</dbReference>
<reference evidence="2" key="1">
    <citation type="journal article" date="2008" name="Nat. Genet.">
        <title>The Pristionchus pacificus genome provides a unique perspective on nematode lifestyle and parasitism.</title>
        <authorList>
            <person name="Dieterich C."/>
            <person name="Clifton S.W."/>
            <person name="Schuster L.N."/>
            <person name="Chinwalla A."/>
            <person name="Delehaunty K."/>
            <person name="Dinkelacker I."/>
            <person name="Fulton L."/>
            <person name="Fulton R."/>
            <person name="Godfrey J."/>
            <person name="Minx P."/>
            <person name="Mitreva M."/>
            <person name="Roeseler W."/>
            <person name="Tian H."/>
            <person name="Witte H."/>
            <person name="Yang S.P."/>
            <person name="Wilson R.K."/>
            <person name="Sommer R.J."/>
        </authorList>
    </citation>
    <scope>NUCLEOTIDE SEQUENCE [LARGE SCALE GENOMIC DNA]</scope>
    <source>
        <strain evidence="2">PS312</strain>
    </source>
</reference>
<sequence length="59" mass="6654">MESAVGYRNCKYGVLGRELEARTGVKYEKKHDKTEPRDGGNNRDMIGEEKKVSHGESRG</sequence>
<name>A0A2A6C7W5_PRIPA</name>
<dbReference type="AlphaFoldDB" id="A0A2A6C7W5"/>
<keyword evidence="2" id="KW-1185">Reference proteome</keyword>
<accession>A0A2A6C7W5</accession>
<organism evidence="1 2">
    <name type="scientific">Pristionchus pacificus</name>
    <name type="common">Parasitic nematode worm</name>
    <dbReference type="NCBI Taxonomy" id="54126"/>
    <lineage>
        <taxon>Eukaryota</taxon>
        <taxon>Metazoa</taxon>
        <taxon>Ecdysozoa</taxon>
        <taxon>Nematoda</taxon>
        <taxon>Chromadorea</taxon>
        <taxon>Rhabditida</taxon>
        <taxon>Rhabditina</taxon>
        <taxon>Diplogasteromorpha</taxon>
        <taxon>Diplogasteroidea</taxon>
        <taxon>Neodiplogasteridae</taxon>
        <taxon>Pristionchus</taxon>
    </lineage>
</organism>
<proteinExistence type="predicted"/>
<reference evidence="1" key="2">
    <citation type="submission" date="2022-06" db="UniProtKB">
        <authorList>
            <consortium name="EnsemblMetazoa"/>
        </authorList>
    </citation>
    <scope>IDENTIFICATION</scope>
    <source>
        <strain evidence="1">PS312</strain>
    </source>
</reference>
<protein>
    <submittedName>
        <fullName evidence="1">Uncharacterized protein</fullName>
    </submittedName>
</protein>
<gene>
    <name evidence="1" type="primary">WBGene00282064</name>
</gene>
<accession>A0A8R1UYG3</accession>
<evidence type="ECO:0000313" key="2">
    <source>
        <dbReference type="Proteomes" id="UP000005239"/>
    </source>
</evidence>